<name>A0A1M7KP89_9FIRM</name>
<evidence type="ECO:0000313" key="4">
    <source>
        <dbReference type="Proteomes" id="UP000184038"/>
    </source>
</evidence>
<evidence type="ECO:0000313" key="3">
    <source>
        <dbReference type="EMBL" id="SHM66998.1"/>
    </source>
</evidence>
<dbReference type="InterPro" id="IPR050249">
    <property type="entry name" value="Pseudomonas-type_ThrB"/>
</dbReference>
<dbReference type="STRING" id="1120996.SAMN02746066_02845"/>
<feature type="domain" description="Aminoglycoside phosphotransferase" evidence="2">
    <location>
        <begin position="53"/>
        <end position="251"/>
    </location>
</feature>
<keyword evidence="3" id="KW-0808">Transferase</keyword>
<dbReference type="PANTHER" id="PTHR21064:SF6">
    <property type="entry name" value="AMINOGLYCOSIDE PHOSPHOTRANSFERASE DOMAIN-CONTAINING PROTEIN"/>
    <property type="match status" value="1"/>
</dbReference>
<keyword evidence="3" id="KW-0418">Kinase</keyword>
<protein>
    <submittedName>
        <fullName evidence="3">Ser/Thr protein kinase RdoA involved in Cpx stress response, MazF antagonist</fullName>
    </submittedName>
</protein>
<dbReference type="Proteomes" id="UP000184038">
    <property type="component" value="Unassembled WGS sequence"/>
</dbReference>
<accession>A0A1M7KP89</accession>
<dbReference type="AlphaFoldDB" id="A0A1M7KP89"/>
<dbReference type="RefSeq" id="WP_073288833.1">
    <property type="nucleotide sequence ID" value="NZ_FRCP01000014.1"/>
</dbReference>
<comment type="similarity">
    <text evidence="1">Belongs to the pseudomonas-type ThrB family.</text>
</comment>
<dbReference type="GO" id="GO:0019202">
    <property type="term" value="F:amino acid kinase activity"/>
    <property type="evidence" value="ECO:0007669"/>
    <property type="project" value="TreeGrafter"/>
</dbReference>
<evidence type="ECO:0000259" key="2">
    <source>
        <dbReference type="Pfam" id="PF01636"/>
    </source>
</evidence>
<dbReference type="PANTHER" id="PTHR21064">
    <property type="entry name" value="AMINOGLYCOSIDE PHOSPHOTRANSFERASE DOMAIN-CONTAINING PROTEIN-RELATED"/>
    <property type="match status" value="1"/>
</dbReference>
<dbReference type="Gene3D" id="3.90.1200.10">
    <property type="match status" value="1"/>
</dbReference>
<keyword evidence="4" id="KW-1185">Reference proteome</keyword>
<evidence type="ECO:0000256" key="1">
    <source>
        <dbReference type="ARBA" id="ARBA00038240"/>
    </source>
</evidence>
<dbReference type="InterPro" id="IPR011009">
    <property type="entry name" value="Kinase-like_dom_sf"/>
</dbReference>
<sequence>MLKLTYLFENFDLAKEAIKNWNYDADTLETMLSYFRISSNAIYPFCHNGQVCFLRLAPIDEKIEKNIVGELEFIEYLSQHDYPALKPIMTLSGEKVIKLDTKWGKYYACVFKKVAGVQIEATDMSKEIMYEYGKTLGKLHALSSDFKPRIKKWTHVEVLEWIEEVLAEYSVPADVILELMEVKKKLADFSIRDDNYGLIHYDFEPDNVFYDDKTKSCAVIDFDDGMYHWYALDIEQVFDSLNEELGASILQNAKDEFMKGYKTEYYYSEEMENSRPLMRRFINLYSYARLTRCVAVNSSNEPNWLIELRKKLNNSIQNLEISMTRFK</sequence>
<proteinExistence type="inferred from homology"/>
<dbReference type="InterPro" id="IPR002575">
    <property type="entry name" value="Aminoglycoside_PTrfase"/>
</dbReference>
<dbReference type="SUPFAM" id="SSF56112">
    <property type="entry name" value="Protein kinase-like (PK-like)"/>
    <property type="match status" value="1"/>
</dbReference>
<organism evidence="3 4">
    <name type="scientific">Anaerosporobacter mobilis DSM 15930</name>
    <dbReference type="NCBI Taxonomy" id="1120996"/>
    <lineage>
        <taxon>Bacteria</taxon>
        <taxon>Bacillati</taxon>
        <taxon>Bacillota</taxon>
        <taxon>Clostridia</taxon>
        <taxon>Lachnospirales</taxon>
        <taxon>Lachnospiraceae</taxon>
        <taxon>Anaerosporobacter</taxon>
    </lineage>
</organism>
<dbReference type="Pfam" id="PF01636">
    <property type="entry name" value="APH"/>
    <property type="match status" value="1"/>
</dbReference>
<dbReference type="EMBL" id="FRCP01000014">
    <property type="protein sequence ID" value="SHM66998.1"/>
    <property type="molecule type" value="Genomic_DNA"/>
</dbReference>
<gene>
    <name evidence="3" type="ORF">SAMN02746066_02845</name>
</gene>
<dbReference type="OrthoDB" id="4030632at2"/>
<reference evidence="3 4" key="1">
    <citation type="submission" date="2016-11" db="EMBL/GenBank/DDBJ databases">
        <authorList>
            <person name="Jaros S."/>
            <person name="Januszkiewicz K."/>
            <person name="Wedrychowicz H."/>
        </authorList>
    </citation>
    <scope>NUCLEOTIDE SEQUENCE [LARGE SCALE GENOMIC DNA]</scope>
    <source>
        <strain evidence="3 4">DSM 15930</strain>
    </source>
</reference>